<name>A0A6A5SD81_9PLEO</name>
<protein>
    <submittedName>
        <fullName evidence="3">Uncharacterized protein</fullName>
    </submittedName>
</protein>
<dbReference type="Proteomes" id="UP000800038">
    <property type="component" value="Unassembled WGS sequence"/>
</dbReference>
<evidence type="ECO:0000256" key="1">
    <source>
        <dbReference type="SAM" id="Phobius"/>
    </source>
</evidence>
<dbReference type="AlphaFoldDB" id="A0A6A5SD81"/>
<sequence>MRVFSTCLVLFIAGVCRIAAREALHPASVDLLSEGRILIPKNNHNGWVNPEDLTPMPQCIAQQDQSAWLSTITRCTSRQCTSHFGFICTHHQWLTQLSCLSIGFSANVIKGYLPYCSRSVLAKAQLYLWIRHVTGRTWLVDVGDTNGLQTLSPASLDEGYAVFDVMHAAPKCLTGSASALSMELFQQVVASCSFTSTTQHTGNSARPWEYSESLQSIIALDSETVGYNLAGRNIRYGNYFDKSCFCGTFSVDAKKEPCSGLGEIDVTRERLWMNATCGPTSIPKNWTDALNTTEFAYIPIEDWHWPKCITDMPKQLIELTGQCATNACQLNSGGYCKVVRAVDRACFCRDIRYNSCRGLCQIFETRIDYVKWLHDLCGNLQDWHGLPENWRQLAVPTPLDMIPWRWTLKSSKHSHTASITHSGSIKETCPSTAWKLGSLALINIATFLAAFIGRRPDIHNIARSFLGPPHPRCWFFTGISIATLQILANWVNVLLVQQTLGYENVPVVQLMLLWCSMPRLSWLTTLLSGVQVFEGMKFGTTTSSLFAEIILQVLSSYYMIRTVNYGREHDFYLRGMEGAKRATSAKSVYAGALLWLIIVIVVLVQLLQATCRRLTGDKSTAVTKWERRKRTKQNMVKQLMVLFNERWTWFEEKIAHYWIEKSRGLVPTSSMTSEEGNYTVYGTLPVGGERNQVSQKVSARLYVVTVLTMLLLWIAQWLFWAGFIGLSLDEFCPPKLGVLTTVWMAFSLASTTIGSV</sequence>
<evidence type="ECO:0000313" key="4">
    <source>
        <dbReference type="Proteomes" id="UP000800038"/>
    </source>
</evidence>
<organism evidence="3 4">
    <name type="scientific">Clathrospora elynae</name>
    <dbReference type="NCBI Taxonomy" id="706981"/>
    <lineage>
        <taxon>Eukaryota</taxon>
        <taxon>Fungi</taxon>
        <taxon>Dikarya</taxon>
        <taxon>Ascomycota</taxon>
        <taxon>Pezizomycotina</taxon>
        <taxon>Dothideomycetes</taxon>
        <taxon>Pleosporomycetidae</taxon>
        <taxon>Pleosporales</taxon>
        <taxon>Diademaceae</taxon>
        <taxon>Clathrospora</taxon>
    </lineage>
</organism>
<feature type="transmembrane region" description="Helical" evidence="1">
    <location>
        <begin position="701"/>
        <end position="724"/>
    </location>
</feature>
<dbReference type="OrthoDB" id="3525430at2759"/>
<feature type="transmembrane region" description="Helical" evidence="1">
    <location>
        <begin position="736"/>
        <end position="754"/>
    </location>
</feature>
<keyword evidence="2" id="KW-0732">Signal</keyword>
<keyword evidence="1" id="KW-0472">Membrane</keyword>
<gene>
    <name evidence="3" type="ORF">EJ02DRAFT_413997</name>
</gene>
<feature type="chain" id="PRO_5025559602" evidence="2">
    <location>
        <begin position="21"/>
        <end position="756"/>
    </location>
</feature>
<evidence type="ECO:0000313" key="3">
    <source>
        <dbReference type="EMBL" id="KAF1936436.1"/>
    </source>
</evidence>
<reference evidence="3" key="1">
    <citation type="journal article" date="2020" name="Stud. Mycol.">
        <title>101 Dothideomycetes genomes: a test case for predicting lifestyles and emergence of pathogens.</title>
        <authorList>
            <person name="Haridas S."/>
            <person name="Albert R."/>
            <person name="Binder M."/>
            <person name="Bloem J."/>
            <person name="Labutti K."/>
            <person name="Salamov A."/>
            <person name="Andreopoulos B."/>
            <person name="Baker S."/>
            <person name="Barry K."/>
            <person name="Bills G."/>
            <person name="Bluhm B."/>
            <person name="Cannon C."/>
            <person name="Castanera R."/>
            <person name="Culley D."/>
            <person name="Daum C."/>
            <person name="Ezra D."/>
            <person name="Gonzalez J."/>
            <person name="Henrissat B."/>
            <person name="Kuo A."/>
            <person name="Liang C."/>
            <person name="Lipzen A."/>
            <person name="Lutzoni F."/>
            <person name="Magnuson J."/>
            <person name="Mondo S."/>
            <person name="Nolan M."/>
            <person name="Ohm R."/>
            <person name="Pangilinan J."/>
            <person name="Park H.-J."/>
            <person name="Ramirez L."/>
            <person name="Alfaro M."/>
            <person name="Sun H."/>
            <person name="Tritt A."/>
            <person name="Yoshinaga Y."/>
            <person name="Zwiers L.-H."/>
            <person name="Turgeon B."/>
            <person name="Goodwin S."/>
            <person name="Spatafora J."/>
            <person name="Crous P."/>
            <person name="Grigoriev I."/>
        </authorList>
    </citation>
    <scope>NUCLEOTIDE SEQUENCE</scope>
    <source>
        <strain evidence="3">CBS 161.51</strain>
    </source>
</reference>
<feature type="transmembrane region" description="Helical" evidence="1">
    <location>
        <begin position="587"/>
        <end position="607"/>
    </location>
</feature>
<keyword evidence="1" id="KW-1133">Transmembrane helix</keyword>
<evidence type="ECO:0000256" key="2">
    <source>
        <dbReference type="SAM" id="SignalP"/>
    </source>
</evidence>
<keyword evidence="4" id="KW-1185">Reference proteome</keyword>
<accession>A0A6A5SD81</accession>
<dbReference type="EMBL" id="ML976188">
    <property type="protein sequence ID" value="KAF1936436.1"/>
    <property type="molecule type" value="Genomic_DNA"/>
</dbReference>
<proteinExistence type="predicted"/>
<feature type="signal peptide" evidence="2">
    <location>
        <begin position="1"/>
        <end position="20"/>
    </location>
</feature>
<keyword evidence="1" id="KW-0812">Transmembrane</keyword>